<evidence type="ECO:0000259" key="3">
    <source>
        <dbReference type="Pfam" id="PF26571"/>
    </source>
</evidence>
<dbReference type="Pfam" id="PF26571">
    <property type="entry name" value="VldE"/>
    <property type="match status" value="1"/>
</dbReference>
<dbReference type="AlphaFoldDB" id="A0A495VVY1"/>
<keyword evidence="1 2" id="KW-0732">Signal</keyword>
<dbReference type="Pfam" id="PF13517">
    <property type="entry name" value="FG-GAP_3"/>
    <property type="match status" value="1"/>
</dbReference>
<proteinExistence type="predicted"/>
<comment type="caution">
    <text evidence="4">The sequence shown here is derived from an EMBL/GenBank/DDBJ whole genome shotgun (WGS) entry which is preliminary data.</text>
</comment>
<dbReference type="InterPro" id="IPR028994">
    <property type="entry name" value="Integrin_alpha_N"/>
</dbReference>
<feature type="chain" id="PRO_5019807400" evidence="2">
    <location>
        <begin position="25"/>
        <end position="463"/>
    </location>
</feature>
<dbReference type="EMBL" id="RBXO01000001">
    <property type="protein sequence ID" value="RKT53601.1"/>
    <property type="molecule type" value="Genomic_DNA"/>
</dbReference>
<gene>
    <name evidence="4" type="ORF">C8E97_2173</name>
</gene>
<evidence type="ECO:0000256" key="2">
    <source>
        <dbReference type="SAM" id="SignalP"/>
    </source>
</evidence>
<dbReference type="InterPro" id="IPR013517">
    <property type="entry name" value="FG-GAP"/>
</dbReference>
<name>A0A495VVY1_9PSEU</name>
<dbReference type="PANTHER" id="PTHR46580">
    <property type="entry name" value="SENSOR KINASE-RELATED"/>
    <property type="match status" value="1"/>
</dbReference>
<dbReference type="Proteomes" id="UP000282084">
    <property type="component" value="Unassembled WGS sequence"/>
</dbReference>
<keyword evidence="5" id="KW-1185">Reference proteome</keyword>
<feature type="signal peptide" evidence="2">
    <location>
        <begin position="1"/>
        <end position="24"/>
    </location>
</feature>
<dbReference type="PANTHER" id="PTHR46580:SF4">
    <property type="entry name" value="ATP_GTP-BINDING PROTEIN"/>
    <property type="match status" value="1"/>
</dbReference>
<reference evidence="4 5" key="1">
    <citation type="submission" date="2018-10" db="EMBL/GenBank/DDBJ databases">
        <title>Sequencing the genomes of 1000 actinobacteria strains.</title>
        <authorList>
            <person name="Klenk H.-P."/>
        </authorList>
    </citation>
    <scope>NUCLEOTIDE SEQUENCE [LARGE SCALE GENOMIC DNA]</scope>
    <source>
        <strain evidence="4 5">DSM 43800</strain>
    </source>
</reference>
<evidence type="ECO:0000256" key="1">
    <source>
        <dbReference type="ARBA" id="ARBA00022729"/>
    </source>
</evidence>
<evidence type="ECO:0000313" key="4">
    <source>
        <dbReference type="EMBL" id="RKT53601.1"/>
    </source>
</evidence>
<feature type="domain" description="ARB-07466-like C-terminal" evidence="3">
    <location>
        <begin position="51"/>
        <end position="161"/>
    </location>
</feature>
<dbReference type="InterPro" id="IPR058593">
    <property type="entry name" value="ARB_07466-like_C"/>
</dbReference>
<sequence>MARAVVGVAVIAAVSATVAPAAHAAPPAPSFGPQIDAYAANDPQRTCDPTPKPGVVDIKNLLVSTYGRPSSGISRECGKPGNSEHKEGRALDYPFNAFDAGQRAQGDDLVNWLLATDQYGNQHALLRRMGIMYIIWNRQIWSTSTLSWKPYNGASAHTDHVHLSFSWSGALQKTSWWSPLKPIDRSEGDITGDGYADLTTVTAEGRLAVFGNGILVPGNNGVPFHGVMWQTDNTNWNQDAVSITTADVTGDRFADFLVLTNTGKLQIYGNGFLLNPDQSPFTGVWRQYDNWSGYRKIAAGDINQDGFADLAAVTSSGKLEVFLNTKQVGDGQSPFSGPLKVYESGWGTDVIDIALGDVTGDGYADLAAIRTDGSLQVYGNGILLPGRENTPFWDVSWQVVSGWNTVYDISLSDITGDGFADLTAITTGGELQVYGNVIGHTKTDYYTGAHWRYPTWSGVHHVA</sequence>
<accession>A0A495VVY1</accession>
<dbReference type="SUPFAM" id="SSF69318">
    <property type="entry name" value="Integrin alpha N-terminal domain"/>
    <property type="match status" value="1"/>
</dbReference>
<protein>
    <submittedName>
        <fullName evidence="4">VCBS repeat protein</fullName>
    </submittedName>
</protein>
<organism evidence="4 5">
    <name type="scientific">Saccharothrix australiensis</name>
    <dbReference type="NCBI Taxonomy" id="2072"/>
    <lineage>
        <taxon>Bacteria</taxon>
        <taxon>Bacillati</taxon>
        <taxon>Actinomycetota</taxon>
        <taxon>Actinomycetes</taxon>
        <taxon>Pseudonocardiales</taxon>
        <taxon>Pseudonocardiaceae</taxon>
        <taxon>Saccharothrix</taxon>
    </lineage>
</organism>
<dbReference type="Gene3D" id="2.130.10.130">
    <property type="entry name" value="Integrin alpha, N-terminal"/>
    <property type="match status" value="1"/>
</dbReference>
<evidence type="ECO:0000313" key="5">
    <source>
        <dbReference type="Proteomes" id="UP000282084"/>
    </source>
</evidence>